<name>A0ABW4ZXI0_9BACL</name>
<sequence length="293" mass="31297">MTKLIVIDPGHGGTDPGAVGNGQKEKDATLAFSRMVGAHLTRSGLRVEYTRTTDAFVGLSERAAFANRLRADYFTSFHLNSNAGAPGTGFESYVQLGCTGGETDRKRKIVHRQMAEVAARYGLHDRGCKSGDLAVTRETAMDAALFEVLFINHPADALLLANRSFMTEMCEASARGICEAVGVAYVPEKATSSEPQPIPAEKTALDPLSAKLVIALYGSITQTSSDEITVACNYAANALRREVGLPITTDLGTPTQKATEIIIRATGTMWEGARTAGVKECLHFAAEALRAIE</sequence>
<gene>
    <name evidence="3" type="ORF">ACFSOY_09820</name>
</gene>
<accession>A0ABW4ZXI0</accession>
<reference evidence="4" key="1">
    <citation type="journal article" date="2019" name="Int. J. Syst. Evol. Microbiol.">
        <title>The Global Catalogue of Microorganisms (GCM) 10K type strain sequencing project: providing services to taxonomists for standard genome sequencing and annotation.</title>
        <authorList>
            <consortium name="The Broad Institute Genomics Platform"/>
            <consortium name="The Broad Institute Genome Sequencing Center for Infectious Disease"/>
            <person name="Wu L."/>
            <person name="Ma J."/>
        </authorList>
    </citation>
    <scope>NUCLEOTIDE SEQUENCE [LARGE SCALE GENOMIC DNA]</scope>
    <source>
        <strain evidence="4">CGMCC 1.13574</strain>
    </source>
</reference>
<feature type="domain" description="MurNAc-LAA" evidence="2">
    <location>
        <begin position="63"/>
        <end position="178"/>
    </location>
</feature>
<keyword evidence="4" id="KW-1185">Reference proteome</keyword>
<comment type="caution">
    <text evidence="3">The sequence shown here is derived from an EMBL/GenBank/DDBJ whole genome shotgun (WGS) entry which is preliminary data.</text>
</comment>
<evidence type="ECO:0000256" key="1">
    <source>
        <dbReference type="ARBA" id="ARBA00022801"/>
    </source>
</evidence>
<dbReference type="RefSeq" id="WP_386046115.1">
    <property type="nucleotide sequence ID" value="NZ_JBHUIO010000005.1"/>
</dbReference>
<dbReference type="EMBL" id="JBHUIO010000005">
    <property type="protein sequence ID" value="MFD2170295.1"/>
    <property type="molecule type" value="Genomic_DNA"/>
</dbReference>
<dbReference type="SMART" id="SM00646">
    <property type="entry name" value="Ami_3"/>
    <property type="match status" value="1"/>
</dbReference>
<dbReference type="SUPFAM" id="SSF53187">
    <property type="entry name" value="Zn-dependent exopeptidases"/>
    <property type="match status" value="1"/>
</dbReference>
<dbReference type="Proteomes" id="UP001597343">
    <property type="component" value="Unassembled WGS sequence"/>
</dbReference>
<evidence type="ECO:0000313" key="3">
    <source>
        <dbReference type="EMBL" id="MFD2170295.1"/>
    </source>
</evidence>
<dbReference type="InterPro" id="IPR002508">
    <property type="entry name" value="MurNAc-LAA_cat"/>
</dbReference>
<dbReference type="PANTHER" id="PTHR30404">
    <property type="entry name" value="N-ACETYLMURAMOYL-L-ALANINE AMIDASE"/>
    <property type="match status" value="1"/>
</dbReference>
<dbReference type="Pfam" id="PF01520">
    <property type="entry name" value="Amidase_3"/>
    <property type="match status" value="1"/>
</dbReference>
<dbReference type="PANTHER" id="PTHR30404:SF0">
    <property type="entry name" value="N-ACETYLMURAMOYL-L-ALANINE AMIDASE AMIC"/>
    <property type="match status" value="1"/>
</dbReference>
<dbReference type="Gene3D" id="3.40.630.40">
    <property type="entry name" value="Zn-dependent exopeptidases"/>
    <property type="match status" value="1"/>
</dbReference>
<evidence type="ECO:0000313" key="4">
    <source>
        <dbReference type="Proteomes" id="UP001597343"/>
    </source>
</evidence>
<proteinExistence type="predicted"/>
<evidence type="ECO:0000259" key="2">
    <source>
        <dbReference type="SMART" id="SM00646"/>
    </source>
</evidence>
<dbReference type="InterPro" id="IPR050695">
    <property type="entry name" value="N-acetylmuramoyl_amidase_3"/>
</dbReference>
<protein>
    <submittedName>
        <fullName evidence="3">N-acetylmuramoyl-L-alanine amidase</fullName>
    </submittedName>
</protein>
<dbReference type="CDD" id="cd02696">
    <property type="entry name" value="MurNAc-LAA"/>
    <property type="match status" value="1"/>
</dbReference>
<organism evidence="3 4">
    <name type="scientific">Tumebacillus lipolyticus</name>
    <dbReference type="NCBI Taxonomy" id="1280370"/>
    <lineage>
        <taxon>Bacteria</taxon>
        <taxon>Bacillati</taxon>
        <taxon>Bacillota</taxon>
        <taxon>Bacilli</taxon>
        <taxon>Bacillales</taxon>
        <taxon>Alicyclobacillaceae</taxon>
        <taxon>Tumebacillus</taxon>
    </lineage>
</organism>
<keyword evidence="1" id="KW-0378">Hydrolase</keyword>